<comment type="caution">
    <text evidence="3">The sequence shown here is derived from an EMBL/GenBank/DDBJ whole genome shotgun (WGS) entry which is preliminary data.</text>
</comment>
<protein>
    <submittedName>
        <fullName evidence="3">Ribonuclease</fullName>
    </submittedName>
</protein>
<accession>R1FY88</accession>
<dbReference type="Pfam" id="PF04760">
    <property type="entry name" value="IF2_N"/>
    <property type="match status" value="1"/>
</dbReference>
<dbReference type="Gene3D" id="1.10.10.2480">
    <property type="match status" value="1"/>
</dbReference>
<name>R1FY88_9PSEU</name>
<dbReference type="EMBL" id="AOUO01000529">
    <property type="protein sequence ID" value="EOD64282.1"/>
    <property type="molecule type" value="Genomic_DNA"/>
</dbReference>
<feature type="domain" description="Translation initiation factor IF-2 N-terminal" evidence="2">
    <location>
        <begin position="27"/>
        <end position="76"/>
    </location>
</feature>
<feature type="compositionally biased region" description="Low complexity" evidence="1">
    <location>
        <begin position="11"/>
        <end position="22"/>
    </location>
</feature>
<dbReference type="AlphaFoldDB" id="R1FY88"/>
<feature type="region of interest" description="Disordered" evidence="1">
    <location>
        <begin position="76"/>
        <end position="117"/>
    </location>
</feature>
<feature type="compositionally biased region" description="Low complexity" evidence="1">
    <location>
        <begin position="76"/>
        <end position="88"/>
    </location>
</feature>
<dbReference type="InterPro" id="IPR006847">
    <property type="entry name" value="IF2_N"/>
</dbReference>
<evidence type="ECO:0000259" key="2">
    <source>
        <dbReference type="Pfam" id="PF04760"/>
    </source>
</evidence>
<keyword evidence="4" id="KW-1185">Reference proteome</keyword>
<feature type="non-terminal residue" evidence="3">
    <location>
        <position position="117"/>
    </location>
</feature>
<organism evidence="3 4">
    <name type="scientific">Amycolatopsis vancoresmycina DSM 44592</name>
    <dbReference type="NCBI Taxonomy" id="1292037"/>
    <lineage>
        <taxon>Bacteria</taxon>
        <taxon>Bacillati</taxon>
        <taxon>Actinomycetota</taxon>
        <taxon>Actinomycetes</taxon>
        <taxon>Pseudonocardiales</taxon>
        <taxon>Pseudonocardiaceae</taxon>
        <taxon>Amycolatopsis</taxon>
    </lineage>
</organism>
<gene>
    <name evidence="3" type="ORF">H480_32633</name>
</gene>
<evidence type="ECO:0000256" key="1">
    <source>
        <dbReference type="SAM" id="MobiDB-lite"/>
    </source>
</evidence>
<dbReference type="eggNOG" id="COG1530">
    <property type="taxonomic scope" value="Bacteria"/>
</dbReference>
<dbReference type="RefSeq" id="WP_004558926.1">
    <property type="nucleotide sequence ID" value="NZ_AOUO01000529.1"/>
</dbReference>
<dbReference type="Proteomes" id="UP000014139">
    <property type="component" value="Unassembled WGS sequence"/>
</dbReference>
<evidence type="ECO:0000313" key="3">
    <source>
        <dbReference type="EMBL" id="EOD64282.1"/>
    </source>
</evidence>
<reference evidence="3 4" key="1">
    <citation type="submission" date="2013-02" db="EMBL/GenBank/DDBJ databases">
        <title>Draft genome sequence of Amycolatopsis vancoresmycina strain DSM 44592T.</title>
        <authorList>
            <person name="Kumar S."/>
            <person name="Kaur N."/>
            <person name="Kaur C."/>
            <person name="Raghava G.P.S."/>
            <person name="Mayilraj S."/>
        </authorList>
    </citation>
    <scope>NUCLEOTIDE SEQUENCE [LARGE SCALE GENOMIC DNA]</scope>
    <source>
        <strain evidence="3 4">DSM 44592</strain>
    </source>
</reference>
<sequence>MSNAETPAEHAGGNPATPTGGPLADLPARIRVHALAKLLESHSRDILAKLAELGESVRSAQSSVTREVALKVAEAFAPAESEQPAEPATTGPDQAGSDQPAAPDTAGQGAAERAPAR</sequence>
<feature type="region of interest" description="Disordered" evidence="1">
    <location>
        <begin position="1"/>
        <end position="24"/>
    </location>
</feature>
<evidence type="ECO:0000313" key="4">
    <source>
        <dbReference type="Proteomes" id="UP000014139"/>
    </source>
</evidence>
<proteinExistence type="predicted"/>